<dbReference type="MEROPS" id="A31.003"/>
<keyword evidence="5" id="KW-0472">Membrane</keyword>
<evidence type="ECO:0000256" key="3">
    <source>
        <dbReference type="ARBA" id="ARBA00022750"/>
    </source>
</evidence>
<keyword evidence="2 6" id="KW-0645">Protease</keyword>
<dbReference type="SUPFAM" id="SSF53163">
    <property type="entry name" value="HybD-like"/>
    <property type="match status" value="1"/>
</dbReference>
<dbReference type="PRINTS" id="PR00446">
    <property type="entry name" value="HYDRGNUPTAKE"/>
</dbReference>
<dbReference type="EMBL" id="CP002737">
    <property type="protein sequence ID" value="AEF96869.1"/>
    <property type="molecule type" value="Genomic_DNA"/>
</dbReference>
<organism evidence="7">
    <name type="scientific">Methanotorris igneus (strain DSM 5666 / JCM 11834 / Kol 5)</name>
    <dbReference type="NCBI Taxonomy" id="880724"/>
    <lineage>
        <taxon>Archaea</taxon>
        <taxon>Methanobacteriati</taxon>
        <taxon>Methanobacteriota</taxon>
        <taxon>Methanomada group</taxon>
        <taxon>Methanococci</taxon>
        <taxon>Methanococcales</taxon>
        <taxon>Methanocaldococcaceae</taxon>
        <taxon>Methanotorris</taxon>
    </lineage>
</organism>
<dbReference type="Gene3D" id="3.40.50.1450">
    <property type="entry name" value="HybD-like"/>
    <property type="match status" value="1"/>
</dbReference>
<dbReference type="NCBIfam" id="TIGR00072">
    <property type="entry name" value="hydrog_prot"/>
    <property type="match status" value="1"/>
</dbReference>
<dbReference type="GO" id="GO:0008047">
    <property type="term" value="F:enzyme activator activity"/>
    <property type="evidence" value="ECO:0007669"/>
    <property type="project" value="InterPro"/>
</dbReference>
<dbReference type="PANTHER" id="PTHR30302:SF1">
    <property type="entry name" value="HYDROGENASE 2 MATURATION PROTEASE"/>
    <property type="match status" value="1"/>
</dbReference>
<feature type="transmembrane region" description="Helical" evidence="5">
    <location>
        <begin position="20"/>
        <end position="39"/>
    </location>
</feature>
<comment type="similarity">
    <text evidence="1">Belongs to the peptidase A31 family.</text>
</comment>
<dbReference type="HOGENOM" id="CLU_099037_4_1_2"/>
<sequence length="208" mass="23430">MLFKILRRHIIKLKISHIIIFHLIVAINFLGVVMEALGLKEFLENCEKLVIMGIGNEMKGDDGVGIYIVKEIAKRFGKDVNDINSEVIKISENIILLNCGTVPENFTDVLKRESPTHIIMVDAALMNEEIGTIKVINPEDIADVGFSTHALPLSIIVKYIKKSINTKIIVIGIEPKIIDFDKPLSDEVRRCADNFVEYLIKIINTIFC</sequence>
<evidence type="ECO:0000313" key="7">
    <source>
        <dbReference type="Proteomes" id="UP000009227"/>
    </source>
</evidence>
<dbReference type="InterPro" id="IPR004420">
    <property type="entry name" value="Pept_A31_hyd_mat_HycI"/>
</dbReference>
<dbReference type="GO" id="GO:0004190">
    <property type="term" value="F:aspartic-type endopeptidase activity"/>
    <property type="evidence" value="ECO:0007669"/>
    <property type="project" value="UniProtKB-KW"/>
</dbReference>
<keyword evidence="5" id="KW-1133">Transmembrane helix</keyword>
<accession>F6BES2</accession>
<dbReference type="PANTHER" id="PTHR30302">
    <property type="entry name" value="HYDROGENASE 1 MATURATION PROTEASE"/>
    <property type="match status" value="1"/>
</dbReference>
<dbReference type="GO" id="GO:0016485">
    <property type="term" value="P:protein processing"/>
    <property type="evidence" value="ECO:0007669"/>
    <property type="project" value="TreeGrafter"/>
</dbReference>
<name>F6BES2_METIK</name>
<dbReference type="AlphaFoldDB" id="F6BES2"/>
<proteinExistence type="inferred from homology"/>
<dbReference type="STRING" id="880724.Metig_1332"/>
<keyword evidence="4" id="KW-0378">Hydrolase</keyword>
<evidence type="ECO:0000256" key="2">
    <source>
        <dbReference type="ARBA" id="ARBA00022670"/>
    </source>
</evidence>
<dbReference type="CDD" id="cd06067">
    <property type="entry name" value="H2MP_MemB-H2evol"/>
    <property type="match status" value="1"/>
</dbReference>
<evidence type="ECO:0000256" key="4">
    <source>
        <dbReference type="ARBA" id="ARBA00022801"/>
    </source>
</evidence>
<dbReference type="Proteomes" id="UP000009227">
    <property type="component" value="Chromosome"/>
</dbReference>
<gene>
    <name evidence="6" type="ordered locus">Metig_1332</name>
</gene>
<dbReference type="NCBIfam" id="TIGR00142">
    <property type="entry name" value="hycI"/>
    <property type="match status" value="1"/>
</dbReference>
<reference evidence="6 7" key="1">
    <citation type="submission" date="2011-05" db="EMBL/GenBank/DDBJ databases">
        <title>Complete sequence of Methanotorris igneus Kol 5.</title>
        <authorList>
            <consortium name="US DOE Joint Genome Institute"/>
            <person name="Lucas S."/>
            <person name="Han J."/>
            <person name="Lapidus A."/>
            <person name="Cheng J.-F."/>
            <person name="Goodwin L."/>
            <person name="Pitluck S."/>
            <person name="Peters L."/>
            <person name="Mikhailova N."/>
            <person name="Chertkov O."/>
            <person name="Han C."/>
            <person name="Tapia R."/>
            <person name="Land M."/>
            <person name="Hauser L."/>
            <person name="Kyrpides N."/>
            <person name="Ivanova N."/>
            <person name="Pagani I."/>
            <person name="Sieprawska-Lupa M."/>
            <person name="Whitman W."/>
            <person name="Woyke T."/>
        </authorList>
    </citation>
    <scope>NUCLEOTIDE SEQUENCE [LARGE SCALE GENOMIC DNA]</scope>
    <source>
        <strain evidence="7">DSM 5666 / JCM 11834 / Kol 5</strain>
    </source>
</reference>
<keyword evidence="5" id="KW-0812">Transmembrane</keyword>
<keyword evidence="3" id="KW-0064">Aspartyl protease</keyword>
<dbReference type="Pfam" id="PF01750">
    <property type="entry name" value="HycI"/>
    <property type="match status" value="1"/>
</dbReference>
<dbReference type="InterPro" id="IPR000671">
    <property type="entry name" value="Peptidase_A31"/>
</dbReference>
<keyword evidence="7" id="KW-1185">Reference proteome</keyword>
<protein>
    <submittedName>
        <fullName evidence="6">Hydrogenase maturation protease HycI</fullName>
    </submittedName>
</protein>
<evidence type="ECO:0000256" key="1">
    <source>
        <dbReference type="ARBA" id="ARBA00006814"/>
    </source>
</evidence>
<evidence type="ECO:0000256" key="5">
    <source>
        <dbReference type="SAM" id="Phobius"/>
    </source>
</evidence>
<dbReference type="InterPro" id="IPR023430">
    <property type="entry name" value="Pept_HybD-like_dom_sf"/>
</dbReference>
<evidence type="ECO:0000313" key="6">
    <source>
        <dbReference type="EMBL" id="AEF96869.1"/>
    </source>
</evidence>
<dbReference type="KEGG" id="mig:Metig_1332"/>